<evidence type="ECO:0000259" key="1">
    <source>
        <dbReference type="Pfam" id="PF04965"/>
    </source>
</evidence>
<evidence type="ECO:0000313" key="2">
    <source>
        <dbReference type="EMBL" id="MCH4561919.1"/>
    </source>
</evidence>
<dbReference type="Gene3D" id="3.10.450.40">
    <property type="match status" value="1"/>
</dbReference>
<dbReference type="Proteomes" id="UP001202117">
    <property type="component" value="Unassembled WGS sequence"/>
</dbReference>
<feature type="domain" description="IraD/Gp25-like" evidence="1">
    <location>
        <begin position="23"/>
        <end position="106"/>
    </location>
</feature>
<name>A0ABS9RQ06_9GAMM</name>
<dbReference type="EMBL" id="JAKVPY010000002">
    <property type="protein sequence ID" value="MCH4561919.1"/>
    <property type="molecule type" value="Genomic_DNA"/>
</dbReference>
<evidence type="ECO:0000313" key="3">
    <source>
        <dbReference type="Proteomes" id="UP001202117"/>
    </source>
</evidence>
<dbReference type="InterPro" id="IPR007048">
    <property type="entry name" value="IraD/Gp25-like"/>
</dbReference>
<protein>
    <submittedName>
        <fullName evidence="2">GPW/gp25 family protein</fullName>
    </submittedName>
</protein>
<organism evidence="2 3">
    <name type="scientific">Halomonas flagellata</name>
    <dbReference type="NCBI Taxonomy" id="2920385"/>
    <lineage>
        <taxon>Bacteria</taxon>
        <taxon>Pseudomonadati</taxon>
        <taxon>Pseudomonadota</taxon>
        <taxon>Gammaproteobacteria</taxon>
        <taxon>Oceanospirillales</taxon>
        <taxon>Halomonadaceae</taxon>
        <taxon>Halomonas</taxon>
    </lineage>
</organism>
<proteinExistence type="predicted"/>
<sequence length="120" mass="13635">MIRIDYPFDFDERGRTALTTEYDHIRDMIEQFLFTRAGERVNRPDFGGGLLDVVFEPNSDALGSSLQRTAQAGLQQYLGDLITVQVLVASTEEAVLRVDVRYLVKRSGETRTESFERSLS</sequence>
<accession>A0ABS9RQ06</accession>
<dbReference type="SUPFAM" id="SSF160719">
    <property type="entry name" value="gpW/gp25-like"/>
    <property type="match status" value="1"/>
</dbReference>
<dbReference type="RefSeq" id="WP_219999901.1">
    <property type="nucleotide sequence ID" value="NZ_JAKVPY010000002.1"/>
</dbReference>
<reference evidence="2 3" key="1">
    <citation type="submission" date="2022-02" db="EMBL/GenBank/DDBJ databases">
        <title>Halomonas fukangensis sp. nov., a halophilic bacterium isolated from a bulk soil of Kalidium foliatum at Fukang.</title>
        <authorList>
            <person name="Huang Y."/>
        </authorList>
    </citation>
    <scope>NUCLEOTIDE SEQUENCE [LARGE SCALE GENOMIC DNA]</scope>
    <source>
        <strain evidence="2 3">EGI 63088</strain>
    </source>
</reference>
<keyword evidence="3" id="KW-1185">Reference proteome</keyword>
<gene>
    <name evidence="2" type="ORF">MKP05_02100</name>
</gene>
<dbReference type="Pfam" id="PF04965">
    <property type="entry name" value="GPW_gp25"/>
    <property type="match status" value="1"/>
</dbReference>
<comment type="caution">
    <text evidence="2">The sequence shown here is derived from an EMBL/GenBank/DDBJ whole genome shotgun (WGS) entry which is preliminary data.</text>
</comment>